<dbReference type="InterPro" id="IPR024146">
    <property type="entry name" value="Claspin"/>
</dbReference>
<keyword evidence="3" id="KW-0539">Nucleus</keyword>
<dbReference type="EMBL" id="HACG01020583">
    <property type="protein sequence ID" value="CEK67448.1"/>
    <property type="molecule type" value="Transcribed_RNA"/>
</dbReference>
<dbReference type="PANTHER" id="PTHR14396:SF10">
    <property type="entry name" value="CLASPIN"/>
    <property type="match status" value="1"/>
</dbReference>
<accession>A0A0B6ZG07</accession>
<evidence type="ECO:0000313" key="4">
    <source>
        <dbReference type="EMBL" id="CEK67448.1"/>
    </source>
</evidence>
<gene>
    <name evidence="4" type="primary">ORF62657</name>
</gene>
<keyword evidence="2" id="KW-0597">Phosphoprotein</keyword>
<evidence type="ECO:0000256" key="1">
    <source>
        <dbReference type="ARBA" id="ARBA00004123"/>
    </source>
</evidence>
<dbReference type="GO" id="GO:0005634">
    <property type="term" value="C:nucleus"/>
    <property type="evidence" value="ECO:0007669"/>
    <property type="project" value="UniProtKB-SubCell"/>
</dbReference>
<dbReference type="PANTHER" id="PTHR14396">
    <property type="entry name" value="CLASPIN"/>
    <property type="match status" value="1"/>
</dbReference>
<evidence type="ECO:0000256" key="2">
    <source>
        <dbReference type="ARBA" id="ARBA00022553"/>
    </source>
</evidence>
<dbReference type="GO" id="GO:0010997">
    <property type="term" value="F:anaphase-promoting complex binding"/>
    <property type="evidence" value="ECO:0007669"/>
    <property type="project" value="TreeGrafter"/>
</dbReference>
<comment type="subcellular location">
    <subcellularLocation>
        <location evidence="1">Nucleus</location>
    </subcellularLocation>
</comment>
<name>A0A0B6ZG07_9EUPU</name>
<dbReference type="GO" id="GO:0033314">
    <property type="term" value="P:mitotic DNA replication checkpoint signaling"/>
    <property type="evidence" value="ECO:0007669"/>
    <property type="project" value="TreeGrafter"/>
</dbReference>
<evidence type="ECO:0000256" key="3">
    <source>
        <dbReference type="ARBA" id="ARBA00023242"/>
    </source>
</evidence>
<sequence>DLDLVGVSNEKLRKEVGKLHMKQLQDDDEREVMRYKEMYLQDGDLYSEGAGRIRNFRWKDIEHNSRPDTLDVNSDTEHADDDVDDVLWRKDRFERDKFLEDEDIKLTTATSQVLKLGQVFVHKQESSLCARDQVPATSILKSSIAEPVKPKIQKKGSFLSRDKESIVRIAQIVTATRRAGNTNKNSRNCVFQTLDVPDDGQKIEQSETALPGKRKAHSNTCSQQVNKKAKLTSSCMTAISTSDNNKSRSQQTSIFQLFQDM</sequence>
<organism evidence="4">
    <name type="scientific">Arion vulgaris</name>
    <dbReference type="NCBI Taxonomy" id="1028688"/>
    <lineage>
        <taxon>Eukaryota</taxon>
        <taxon>Metazoa</taxon>
        <taxon>Spiralia</taxon>
        <taxon>Lophotrochozoa</taxon>
        <taxon>Mollusca</taxon>
        <taxon>Gastropoda</taxon>
        <taxon>Heterobranchia</taxon>
        <taxon>Euthyneura</taxon>
        <taxon>Panpulmonata</taxon>
        <taxon>Eupulmonata</taxon>
        <taxon>Stylommatophora</taxon>
        <taxon>Helicina</taxon>
        <taxon>Arionoidea</taxon>
        <taxon>Arionidae</taxon>
        <taxon>Arion</taxon>
    </lineage>
</organism>
<dbReference type="AlphaFoldDB" id="A0A0B6ZG07"/>
<protein>
    <submittedName>
        <fullName evidence="4">Uncharacterized protein</fullName>
    </submittedName>
</protein>
<dbReference type="GO" id="GO:0007095">
    <property type="term" value="P:mitotic G2 DNA damage checkpoint signaling"/>
    <property type="evidence" value="ECO:0007669"/>
    <property type="project" value="TreeGrafter"/>
</dbReference>
<feature type="non-terminal residue" evidence="4">
    <location>
        <position position="1"/>
    </location>
</feature>
<reference evidence="4" key="1">
    <citation type="submission" date="2014-12" db="EMBL/GenBank/DDBJ databases">
        <title>Insight into the proteome of Arion vulgaris.</title>
        <authorList>
            <person name="Aradska J."/>
            <person name="Bulat T."/>
            <person name="Smidak R."/>
            <person name="Sarate P."/>
            <person name="Gangsoo J."/>
            <person name="Sialana F."/>
            <person name="Bilban M."/>
            <person name="Lubec G."/>
        </authorList>
    </citation>
    <scope>NUCLEOTIDE SEQUENCE</scope>
    <source>
        <tissue evidence="4">Skin</tissue>
    </source>
</reference>
<proteinExistence type="predicted"/>